<evidence type="ECO:0000256" key="5">
    <source>
        <dbReference type="ARBA" id="ARBA00022475"/>
    </source>
</evidence>
<protein>
    <submittedName>
        <fullName evidence="12">His/Glu/Gln/Arg/opine family amino acid ABC transporter permease subunit</fullName>
    </submittedName>
</protein>
<comment type="subcellular location">
    <subcellularLocation>
        <location evidence="2">Cell inner membrane</location>
        <topology evidence="2">Multi-pass membrane protein</topology>
    </subcellularLocation>
    <subcellularLocation>
        <location evidence="10">Cell membrane</location>
        <topology evidence="10">Multi-pass membrane protein</topology>
    </subcellularLocation>
</comment>
<evidence type="ECO:0000256" key="8">
    <source>
        <dbReference type="ARBA" id="ARBA00022989"/>
    </source>
</evidence>
<dbReference type="RefSeq" id="WP_184796613.1">
    <property type="nucleotide sequence ID" value="NZ_JACIIZ010000001.1"/>
</dbReference>
<dbReference type="PROSITE" id="PS50928">
    <property type="entry name" value="ABC_TM1"/>
    <property type="match status" value="1"/>
</dbReference>
<evidence type="ECO:0000256" key="9">
    <source>
        <dbReference type="ARBA" id="ARBA00023136"/>
    </source>
</evidence>
<evidence type="ECO:0000256" key="1">
    <source>
        <dbReference type="ARBA" id="ARBA00003159"/>
    </source>
</evidence>
<proteinExistence type="inferred from homology"/>
<keyword evidence="5" id="KW-1003">Cell membrane</keyword>
<keyword evidence="4 10" id="KW-0813">Transport</keyword>
<accession>A0A7X0AUR4</accession>
<sequence>MRFDLTVLLPHLDALLAGVLLTAEVCALGIVGAFALGTGLGLAATTHGWPGRLARFYVDVFRNVPFVVQVFFLYYGLPEVGVYIDAFWTGVMALTLVGGAYASDVVRSGILAIEPGVVEAARVSGLSRLSIFRRIVLPIALRTALQPLGSVFVNLVLSSSILSMITLDEVTGAARGVAAETYRPFEVYAFLLVAYAGLTYAVSLGVGALHRRLNRHLVAGGRA</sequence>
<dbReference type="EMBL" id="JACIIZ010000001">
    <property type="protein sequence ID" value="MBB6249671.1"/>
    <property type="molecule type" value="Genomic_DNA"/>
</dbReference>
<dbReference type="GO" id="GO:0006865">
    <property type="term" value="P:amino acid transport"/>
    <property type="evidence" value="ECO:0007669"/>
    <property type="project" value="UniProtKB-KW"/>
</dbReference>
<evidence type="ECO:0000256" key="6">
    <source>
        <dbReference type="ARBA" id="ARBA00022692"/>
    </source>
</evidence>
<organism evidence="12 13">
    <name type="scientific">Nitrospirillum iridis</name>
    <dbReference type="NCBI Taxonomy" id="765888"/>
    <lineage>
        <taxon>Bacteria</taxon>
        <taxon>Pseudomonadati</taxon>
        <taxon>Pseudomonadota</taxon>
        <taxon>Alphaproteobacteria</taxon>
        <taxon>Rhodospirillales</taxon>
        <taxon>Azospirillaceae</taxon>
        <taxon>Nitrospirillum</taxon>
    </lineage>
</organism>
<evidence type="ECO:0000259" key="11">
    <source>
        <dbReference type="PROSITE" id="PS50928"/>
    </source>
</evidence>
<dbReference type="NCBIfam" id="TIGR01726">
    <property type="entry name" value="HEQRo_perm_3TM"/>
    <property type="match status" value="1"/>
</dbReference>
<evidence type="ECO:0000256" key="2">
    <source>
        <dbReference type="ARBA" id="ARBA00004429"/>
    </source>
</evidence>
<feature type="transmembrane region" description="Helical" evidence="10">
    <location>
        <begin position="187"/>
        <end position="209"/>
    </location>
</feature>
<dbReference type="SUPFAM" id="SSF161098">
    <property type="entry name" value="MetI-like"/>
    <property type="match status" value="1"/>
</dbReference>
<keyword evidence="7" id="KW-0029">Amino-acid transport</keyword>
<dbReference type="GO" id="GO:0022857">
    <property type="term" value="F:transmembrane transporter activity"/>
    <property type="evidence" value="ECO:0007669"/>
    <property type="project" value="InterPro"/>
</dbReference>
<dbReference type="AlphaFoldDB" id="A0A7X0AUR4"/>
<dbReference type="Proteomes" id="UP000539175">
    <property type="component" value="Unassembled WGS sequence"/>
</dbReference>
<feature type="transmembrane region" description="Helical" evidence="10">
    <location>
        <begin position="56"/>
        <end position="76"/>
    </location>
</feature>
<name>A0A7X0AUR4_9PROT</name>
<keyword evidence="13" id="KW-1185">Reference proteome</keyword>
<evidence type="ECO:0000256" key="10">
    <source>
        <dbReference type="RuleBase" id="RU363032"/>
    </source>
</evidence>
<keyword evidence="8 10" id="KW-1133">Transmembrane helix</keyword>
<gene>
    <name evidence="12" type="ORF">FHS74_000204</name>
</gene>
<evidence type="ECO:0000313" key="13">
    <source>
        <dbReference type="Proteomes" id="UP000539175"/>
    </source>
</evidence>
<dbReference type="Gene3D" id="1.10.3720.10">
    <property type="entry name" value="MetI-like"/>
    <property type="match status" value="1"/>
</dbReference>
<dbReference type="InterPro" id="IPR000515">
    <property type="entry name" value="MetI-like"/>
</dbReference>
<feature type="transmembrane region" description="Helical" evidence="10">
    <location>
        <begin position="15"/>
        <end position="44"/>
    </location>
</feature>
<feature type="transmembrane region" description="Helical" evidence="10">
    <location>
        <begin position="148"/>
        <end position="167"/>
    </location>
</feature>
<dbReference type="InterPro" id="IPR010065">
    <property type="entry name" value="AA_ABC_transptr_permease_3TM"/>
</dbReference>
<keyword evidence="6 10" id="KW-0812">Transmembrane</keyword>
<dbReference type="PANTHER" id="PTHR30614">
    <property type="entry name" value="MEMBRANE COMPONENT OF AMINO ACID ABC TRANSPORTER"/>
    <property type="match status" value="1"/>
</dbReference>
<feature type="domain" description="ABC transmembrane type-1" evidence="11">
    <location>
        <begin position="19"/>
        <end position="203"/>
    </location>
</feature>
<keyword evidence="9 10" id="KW-0472">Membrane</keyword>
<evidence type="ECO:0000313" key="12">
    <source>
        <dbReference type="EMBL" id="MBB6249671.1"/>
    </source>
</evidence>
<comment type="function">
    <text evidence="1">Part of the binding-protein-dependent transport system for glutamine; probably responsible for the translocation of the substrate across the membrane.</text>
</comment>
<dbReference type="PANTHER" id="PTHR30614:SF20">
    <property type="entry name" value="GLUTAMINE TRANSPORT SYSTEM PERMEASE PROTEIN GLNP"/>
    <property type="match status" value="1"/>
</dbReference>
<dbReference type="GO" id="GO:0043190">
    <property type="term" value="C:ATP-binding cassette (ABC) transporter complex"/>
    <property type="evidence" value="ECO:0007669"/>
    <property type="project" value="InterPro"/>
</dbReference>
<comment type="caution">
    <text evidence="12">The sequence shown here is derived from an EMBL/GenBank/DDBJ whole genome shotgun (WGS) entry which is preliminary data.</text>
</comment>
<evidence type="ECO:0000256" key="3">
    <source>
        <dbReference type="ARBA" id="ARBA00010072"/>
    </source>
</evidence>
<dbReference type="InterPro" id="IPR035906">
    <property type="entry name" value="MetI-like_sf"/>
</dbReference>
<dbReference type="Pfam" id="PF00528">
    <property type="entry name" value="BPD_transp_1"/>
    <property type="match status" value="1"/>
</dbReference>
<evidence type="ECO:0000256" key="7">
    <source>
        <dbReference type="ARBA" id="ARBA00022970"/>
    </source>
</evidence>
<dbReference type="CDD" id="cd06261">
    <property type="entry name" value="TM_PBP2"/>
    <property type="match status" value="1"/>
</dbReference>
<feature type="transmembrane region" description="Helical" evidence="10">
    <location>
        <begin position="82"/>
        <end position="102"/>
    </location>
</feature>
<reference evidence="12 13" key="1">
    <citation type="submission" date="2020-08" db="EMBL/GenBank/DDBJ databases">
        <title>Genomic Encyclopedia of Type Strains, Phase IV (KMG-IV): sequencing the most valuable type-strain genomes for metagenomic binning, comparative biology and taxonomic classification.</title>
        <authorList>
            <person name="Goeker M."/>
        </authorList>
    </citation>
    <scope>NUCLEOTIDE SEQUENCE [LARGE SCALE GENOMIC DNA]</scope>
    <source>
        <strain evidence="12 13">DSM 22198</strain>
    </source>
</reference>
<comment type="similarity">
    <text evidence="3">Belongs to the binding-protein-dependent transport system permease family. HisMQ subfamily.</text>
</comment>
<dbReference type="InterPro" id="IPR043429">
    <property type="entry name" value="ArtM/GltK/GlnP/TcyL/YhdX-like"/>
</dbReference>
<evidence type="ECO:0000256" key="4">
    <source>
        <dbReference type="ARBA" id="ARBA00022448"/>
    </source>
</evidence>